<dbReference type="InterPro" id="IPR003343">
    <property type="entry name" value="Big_2"/>
</dbReference>
<keyword evidence="2" id="KW-0732">Signal</keyword>
<organism evidence="4 5">
    <name type="scientific">Paenibacillus polysaccharolyticus</name>
    <dbReference type="NCBI Taxonomy" id="582692"/>
    <lineage>
        <taxon>Bacteria</taxon>
        <taxon>Bacillati</taxon>
        <taxon>Bacillota</taxon>
        <taxon>Bacilli</taxon>
        <taxon>Bacillales</taxon>
        <taxon>Paenibacillaceae</taxon>
        <taxon>Paenibacillus</taxon>
    </lineage>
</organism>
<dbReference type="PANTHER" id="PTHR14139:SF2">
    <property type="entry name" value="CALSYNTENIN-1"/>
    <property type="match status" value="1"/>
</dbReference>
<dbReference type="RefSeq" id="WP_090921906.1">
    <property type="nucleotide sequence ID" value="NZ_FMVM01000011.1"/>
</dbReference>
<dbReference type="Proteomes" id="UP000198538">
    <property type="component" value="Unassembled WGS sequence"/>
</dbReference>
<evidence type="ECO:0000256" key="1">
    <source>
        <dbReference type="SAM" id="MobiDB-lite"/>
    </source>
</evidence>
<keyword evidence="5" id="KW-1185">Reference proteome</keyword>
<feature type="compositionally biased region" description="Low complexity" evidence="1">
    <location>
        <begin position="958"/>
        <end position="982"/>
    </location>
</feature>
<dbReference type="Pfam" id="PF00395">
    <property type="entry name" value="SLH"/>
    <property type="match status" value="3"/>
</dbReference>
<dbReference type="Gene3D" id="2.60.40.1080">
    <property type="match status" value="1"/>
</dbReference>
<dbReference type="EMBL" id="FMVM01000011">
    <property type="protein sequence ID" value="SCY87912.1"/>
    <property type="molecule type" value="Genomic_DNA"/>
</dbReference>
<proteinExistence type="predicted"/>
<dbReference type="STRING" id="582692.SAMN05720606_11166"/>
<evidence type="ECO:0000313" key="4">
    <source>
        <dbReference type="EMBL" id="SCY87912.1"/>
    </source>
</evidence>
<evidence type="ECO:0000259" key="3">
    <source>
        <dbReference type="PROSITE" id="PS51272"/>
    </source>
</evidence>
<dbReference type="AlphaFoldDB" id="A0A1G5JHR8"/>
<dbReference type="PROSITE" id="PS51272">
    <property type="entry name" value="SLH"/>
    <property type="match status" value="3"/>
</dbReference>
<evidence type="ECO:0000256" key="2">
    <source>
        <dbReference type="SAM" id="SignalP"/>
    </source>
</evidence>
<feature type="domain" description="SLH" evidence="3">
    <location>
        <begin position="1081"/>
        <end position="1136"/>
    </location>
</feature>
<protein>
    <submittedName>
        <fullName evidence="4">S-layer homology domain-containing protein</fullName>
    </submittedName>
</protein>
<sequence>MKSLLRKMLVLVTIALTFQTGFGNYITPTTFAATGPLLTLTGGTASFVAGDNASSTPVAIDSGITVTADSINTLASATVAITGNFHAGEDMLMFINYGQNMGNITASYNAGTGVLTLTSSGATATLAQWQNALRSITYSNAAITPNTATRTVSFTVTDGVDTSNTATRIITVTATDQTPIVTTSGGSTNYISGASTPLAIDSGLMVSDLDNATLASATVSITSNFDAGKDVLAYTNDGASMGNIVASYNSSTGVMTLTSSGATATLAQWQSALRSISFSSTSATSGQRIVSYSVNDGMKTSVAVTRSVEVTVNMLLSLTTSSGSASFVAGDNTPSTPVVIDSGITVTADSNTALSSATVAITGNLQVGEDLLLLINNGSNKGNIVASYNAFTGVLTLTSAGSTATGVQWQNALRSIAYTSAAITPNTAERTVSFNVTDGVNTSNTATRAVTVTATNQSPIVTTSGGSTNYISGASTPADIDSGLTVSDLDNATLASATVSIMSNFDAGKDVLAYTNDGASMGNITASYNASTGVLTLISSGGTATLAQWQRALRGISFSSTSATPGQRNISYIVSDGTKASVAATHPVEVTVITPPTLTTSSGSASFVAGDNAPSTSVDIDSGITVTADSSTTLANATVAITGNLHVGEDVLGFINDGLSMGNITASYNASTGVLTLTSSGGTATLAQWQAALRSITYTNTAIKPNAATRVVSFMVTDDDNVSNPATRTVMVMATNQTPIVTTSDGSTNYIFGTSTPVAIDGGLAVSDLDNATLASATVSIVSHLDAGKDVLAYTNDGASMGNITASYDALMGVLTLTSAGGTATLAQWQNALQAVTYSNTQVSTNMTTRTISFTVSDVNKMSGIATKSITLQGLNSLKTDTNTLSVSTGQTVSVAITAVFSDQSQKDVTSWVTWTVRNPSIASVSSGRVTGKTAGSTVVSAVYGTQSVDINITVTGMPVSGSGSSPSSSTNTSTSIDNSTPAKTEPSIPPAKETKHFQALVETDRLVAFIQKSLAGNSVTFQDVASHWASKDILSASKIGIINGYPDGRFKPDASITRAEFSTLLVKAFALRSGSGMLELRDIQNSWARDSIEILASNGVINGYSDGTFHADYRITRAEMVAMISKILIFQNSVSGDAATFVDVAPKHWAKEIIETAAKAGILEGKSQNQFEPDANLTRAEALTVIMRMLRENPTIDQLLG</sequence>
<reference evidence="5" key="1">
    <citation type="submission" date="2016-10" db="EMBL/GenBank/DDBJ databases">
        <authorList>
            <person name="Varghese N."/>
            <person name="Submissions S."/>
        </authorList>
    </citation>
    <scope>NUCLEOTIDE SEQUENCE [LARGE SCALE GENOMIC DNA]</scope>
    <source>
        <strain evidence="5">BL9</strain>
    </source>
</reference>
<feature type="region of interest" description="Disordered" evidence="1">
    <location>
        <begin position="958"/>
        <end position="991"/>
    </location>
</feature>
<dbReference type="InterPro" id="IPR001119">
    <property type="entry name" value="SLH_dom"/>
</dbReference>
<gene>
    <name evidence="4" type="ORF">SAMN05720606_11166</name>
</gene>
<feature type="domain" description="SLH" evidence="3">
    <location>
        <begin position="1138"/>
        <end position="1201"/>
    </location>
</feature>
<feature type="signal peptide" evidence="2">
    <location>
        <begin position="1"/>
        <end position="23"/>
    </location>
</feature>
<accession>A0A1G5JHR8</accession>
<feature type="chain" id="PRO_5038893747" evidence="2">
    <location>
        <begin position="24"/>
        <end position="1202"/>
    </location>
</feature>
<feature type="domain" description="SLH" evidence="3">
    <location>
        <begin position="1017"/>
        <end position="1080"/>
    </location>
</feature>
<dbReference type="SMART" id="SM00635">
    <property type="entry name" value="BID_2"/>
    <property type="match status" value="1"/>
</dbReference>
<evidence type="ECO:0000313" key="5">
    <source>
        <dbReference type="Proteomes" id="UP000198538"/>
    </source>
</evidence>
<name>A0A1G5JHR8_9BACL</name>
<dbReference type="PANTHER" id="PTHR14139">
    <property type="entry name" value="CALSYNTENIN"/>
    <property type="match status" value="1"/>
</dbReference>